<reference evidence="2 3" key="1">
    <citation type="submission" date="2017-03" db="EMBL/GenBank/DDBJ databases">
        <authorList>
            <person name="Afonso C.L."/>
            <person name="Miller P.J."/>
            <person name="Scott M.A."/>
            <person name="Spackman E."/>
            <person name="Goraichik I."/>
            <person name="Dimitrov K.M."/>
            <person name="Suarez D.L."/>
            <person name="Swayne D.E."/>
        </authorList>
    </citation>
    <scope>NUCLEOTIDE SEQUENCE [LARGE SCALE GENOMIC DNA]</scope>
    <source>
        <strain evidence="2">Genome sequencing of Nitrospira japonica strain NJ11</strain>
    </source>
</reference>
<protein>
    <recommendedName>
        <fullName evidence="4">Glycosyltransferase subfamily 4-like N-terminal domain-containing protein</fullName>
    </recommendedName>
</protein>
<dbReference type="Pfam" id="PF13692">
    <property type="entry name" value="Glyco_trans_1_4"/>
    <property type="match status" value="1"/>
</dbReference>
<name>A0A1W1IAA3_9BACT</name>
<evidence type="ECO:0008006" key="4">
    <source>
        <dbReference type="Google" id="ProtNLM"/>
    </source>
</evidence>
<dbReference type="STRING" id="1325564.NSJP_3810"/>
<evidence type="ECO:0000313" key="3">
    <source>
        <dbReference type="Proteomes" id="UP000192042"/>
    </source>
</evidence>
<evidence type="ECO:0000256" key="1">
    <source>
        <dbReference type="SAM" id="MobiDB-lite"/>
    </source>
</evidence>
<dbReference type="RefSeq" id="WP_155970400.1">
    <property type="nucleotide sequence ID" value="NZ_LT828648.1"/>
</dbReference>
<dbReference type="EMBL" id="LT828648">
    <property type="protein sequence ID" value="SLM49977.1"/>
    <property type="molecule type" value="Genomic_DNA"/>
</dbReference>
<keyword evidence="3" id="KW-1185">Reference proteome</keyword>
<accession>A0A1W1IAA3</accession>
<dbReference type="Proteomes" id="UP000192042">
    <property type="component" value="Chromosome I"/>
</dbReference>
<dbReference type="KEGG" id="nja:NSJP_3810"/>
<organism evidence="2 3">
    <name type="scientific">Nitrospira japonica</name>
    <dbReference type="NCBI Taxonomy" id="1325564"/>
    <lineage>
        <taxon>Bacteria</taxon>
        <taxon>Pseudomonadati</taxon>
        <taxon>Nitrospirota</taxon>
        <taxon>Nitrospiria</taxon>
        <taxon>Nitrospirales</taxon>
        <taxon>Nitrospiraceae</taxon>
        <taxon>Nitrospira</taxon>
    </lineage>
</organism>
<dbReference type="OrthoDB" id="9794575at2"/>
<dbReference type="Gene3D" id="3.40.50.2000">
    <property type="entry name" value="Glycogen Phosphorylase B"/>
    <property type="match status" value="2"/>
</dbReference>
<dbReference type="AlphaFoldDB" id="A0A1W1IAA3"/>
<gene>
    <name evidence="2" type="ORF">NSJP_3810</name>
</gene>
<dbReference type="SUPFAM" id="SSF53756">
    <property type="entry name" value="UDP-Glycosyltransferase/glycogen phosphorylase"/>
    <property type="match status" value="1"/>
</dbReference>
<proteinExistence type="predicted"/>
<feature type="region of interest" description="Disordered" evidence="1">
    <location>
        <begin position="86"/>
        <end position="109"/>
    </location>
</feature>
<dbReference type="PANTHER" id="PTHR12526">
    <property type="entry name" value="GLYCOSYLTRANSFERASE"/>
    <property type="match status" value="1"/>
</dbReference>
<evidence type="ECO:0000313" key="2">
    <source>
        <dbReference type="EMBL" id="SLM49977.1"/>
    </source>
</evidence>
<sequence>MDSGPGMNSVVMIVHDFPPEGNAGVYRPLRFVRQLQKMNWKTTVISAVPGQYERYDPELLKLVPRETEVIRVKGYGAWQALQAWRSRHKRSQNQNPDIPSDQEGTDQGTFPSWIRDAARNLEAWCYHPDMAAPWIERAVRATVSACSGEAVRVIWATAGPVTSFYVAQAASKQTGIPYVLDFRDSWTISYNEFESRRPDWAVRRDRKRMFELLQGSQAVVFRYATEAECYWRAYPMALDYRKVHIIPNGYEGAIEEFVEPDCKRCTILYTGTLTSYRFETLLDALRMLKDTASADACKLRLLFVGEGTEALRSVGDRLGLADLIETRGPVSYSEVARLQREAHAFLVLGRIPTMRGYELLVGAKLFEYLRMGRPIIGVLPSDETTSILRRLKSPIIADVESSEEIVGVLKRVLRAWSTHTLSTLVPDRKICEEFSVERQTVALTKALEGRPADHPFIRGAVDIPKSLQRYFDEERWSEGSARPGKKE</sequence>